<dbReference type="PROSITE" id="PS51257">
    <property type="entry name" value="PROKAR_LIPOPROTEIN"/>
    <property type="match status" value="1"/>
</dbReference>
<dbReference type="PANTHER" id="PTHR35535">
    <property type="entry name" value="HEAT SHOCK PROTEIN HSLJ"/>
    <property type="match status" value="1"/>
</dbReference>
<protein>
    <recommendedName>
        <fullName evidence="1">DUF306 domain-containing protein</fullName>
    </recommendedName>
</protein>
<dbReference type="InterPro" id="IPR005184">
    <property type="entry name" value="DUF306_Meta_HslJ"/>
</dbReference>
<evidence type="ECO:0000259" key="1">
    <source>
        <dbReference type="Pfam" id="PF03724"/>
    </source>
</evidence>
<name>A0A4P7PTK9_9FLAO</name>
<sequence length="290" mass="32245">MKKTILLLLITMAFVSCQKQTARDKKPDAAISFKNSSDYIGVYKGILPCADCQGLNTEIAINENGTFCIKTKYEGKGDKVFELKGNFTWNKAGNMIILSTIKNAPNKYLVGKNTLTQLDISGRKITGNLAEEYILSKQPTDTNSIETVQENTHATVNLNNKMEATTVIKKVNPAIGRFTLAETKWRLVSLNKTRVIQKGNKTYFLKMNSKDARFSAFAGCNSIAGNYVMPSSNKLDFSEVIMTRMACPDMTLEDNFGAMLVKVTSYKLDKETLTFFGEGKITLAKFEAIK</sequence>
<evidence type="ECO:0000313" key="2">
    <source>
        <dbReference type="EMBL" id="QBZ98026.1"/>
    </source>
</evidence>
<proteinExistence type="predicted"/>
<dbReference type="AlphaFoldDB" id="A0A4P7PTK9"/>
<organism evidence="2 3">
    <name type="scientific">Flavobacterium sangjuense</name>
    <dbReference type="NCBI Taxonomy" id="2518177"/>
    <lineage>
        <taxon>Bacteria</taxon>
        <taxon>Pseudomonadati</taxon>
        <taxon>Bacteroidota</taxon>
        <taxon>Flavobacteriia</taxon>
        <taxon>Flavobacteriales</taxon>
        <taxon>Flavobacteriaceae</taxon>
        <taxon>Flavobacterium</taxon>
    </lineage>
</organism>
<feature type="domain" description="DUF306" evidence="1">
    <location>
        <begin position="179"/>
        <end position="286"/>
    </location>
</feature>
<dbReference type="Pfam" id="PF04170">
    <property type="entry name" value="NlpE"/>
    <property type="match status" value="1"/>
</dbReference>
<reference evidence="2 3" key="1">
    <citation type="submission" date="2019-04" db="EMBL/GenBank/DDBJ databases">
        <title>Flavobacterium sp. GS03.</title>
        <authorList>
            <person name="Kim H."/>
        </authorList>
    </citation>
    <scope>NUCLEOTIDE SEQUENCE [LARGE SCALE GENOMIC DNA]</scope>
    <source>
        <strain evidence="2 3">GS03</strain>
    </source>
</reference>
<dbReference type="InterPro" id="IPR053147">
    <property type="entry name" value="Hsp_HslJ-like"/>
</dbReference>
<dbReference type="InterPro" id="IPR038670">
    <property type="entry name" value="HslJ-like_sf"/>
</dbReference>
<evidence type="ECO:0000313" key="3">
    <source>
        <dbReference type="Proteomes" id="UP000296862"/>
    </source>
</evidence>
<dbReference type="Proteomes" id="UP000296862">
    <property type="component" value="Chromosome"/>
</dbReference>
<dbReference type="Gene3D" id="2.40.128.270">
    <property type="match status" value="1"/>
</dbReference>
<dbReference type="RefSeq" id="WP_136151944.1">
    <property type="nucleotide sequence ID" value="NZ_CP038810.1"/>
</dbReference>
<dbReference type="InterPro" id="IPR007298">
    <property type="entry name" value="Cu-R_lipoprotein_NlpE"/>
</dbReference>
<dbReference type="OrthoDB" id="5348860at2"/>
<gene>
    <name evidence="2" type="ORF">GS03_01526</name>
</gene>
<dbReference type="Pfam" id="PF03724">
    <property type="entry name" value="META"/>
    <property type="match status" value="1"/>
</dbReference>
<dbReference type="PANTHER" id="PTHR35535:SF2">
    <property type="entry name" value="DUF306 DOMAIN-CONTAINING PROTEIN"/>
    <property type="match status" value="1"/>
</dbReference>
<keyword evidence="3" id="KW-1185">Reference proteome</keyword>
<dbReference type="EMBL" id="CP038810">
    <property type="protein sequence ID" value="QBZ98026.1"/>
    <property type="molecule type" value="Genomic_DNA"/>
</dbReference>
<dbReference type="KEGG" id="fsn:GS03_01526"/>
<dbReference type="Gene3D" id="2.40.128.640">
    <property type="match status" value="1"/>
</dbReference>
<accession>A0A4P7PTK9</accession>